<dbReference type="EMBL" id="VWZO01003826">
    <property type="protein sequence ID" value="NXH11513.1"/>
    <property type="molecule type" value="Genomic_DNA"/>
</dbReference>
<dbReference type="CDD" id="cd00272">
    <property type="entry name" value="Chemokine_CC"/>
    <property type="match status" value="1"/>
</dbReference>
<evidence type="ECO:0000256" key="5">
    <source>
        <dbReference type="ARBA" id="ARBA00022525"/>
    </source>
</evidence>
<dbReference type="GO" id="GO:0008009">
    <property type="term" value="F:chemokine activity"/>
    <property type="evidence" value="ECO:0007669"/>
    <property type="project" value="InterPro"/>
</dbReference>
<dbReference type="InterPro" id="IPR036048">
    <property type="entry name" value="Interleukin_8-like_sf"/>
</dbReference>
<feature type="non-terminal residue" evidence="12">
    <location>
        <position position="63"/>
    </location>
</feature>
<keyword evidence="7" id="KW-1015">Disulfide bond</keyword>
<proteinExistence type="inferred from homology"/>
<dbReference type="InterPro" id="IPR000827">
    <property type="entry name" value="Chemokine_CC_CS"/>
</dbReference>
<evidence type="ECO:0000256" key="2">
    <source>
        <dbReference type="ARBA" id="ARBA00010868"/>
    </source>
</evidence>
<keyword evidence="4 10" id="KW-0202">Cytokine</keyword>
<evidence type="ECO:0000313" key="12">
    <source>
        <dbReference type="EMBL" id="NXH11513.1"/>
    </source>
</evidence>
<dbReference type="GO" id="GO:0006955">
    <property type="term" value="P:immune response"/>
    <property type="evidence" value="ECO:0007669"/>
    <property type="project" value="InterPro"/>
</dbReference>
<comment type="similarity">
    <text evidence="2 10">Belongs to the intercrine beta (chemokine CC) family.</text>
</comment>
<dbReference type="PANTHER" id="PTHR12015">
    <property type="entry name" value="SMALL INDUCIBLE CYTOKINE A"/>
    <property type="match status" value="1"/>
</dbReference>
<keyword evidence="8" id="KW-0395">Inflammatory response</keyword>
<dbReference type="GO" id="GO:0005615">
    <property type="term" value="C:extracellular space"/>
    <property type="evidence" value="ECO:0007669"/>
    <property type="project" value="UniProtKB-KW"/>
</dbReference>
<reference evidence="12 13" key="1">
    <citation type="submission" date="2019-09" db="EMBL/GenBank/DDBJ databases">
        <title>Bird 10,000 Genomes (B10K) Project - Family phase.</title>
        <authorList>
            <person name="Zhang G."/>
        </authorList>
    </citation>
    <scope>NUCLEOTIDE SEQUENCE [LARGE SCALE GENOMIC DNA]</scope>
    <source>
        <strain evidence="12">B10K-DU-001-16</strain>
        <tissue evidence="12">Muscle</tissue>
    </source>
</reference>
<evidence type="ECO:0000256" key="10">
    <source>
        <dbReference type="RuleBase" id="RU361150"/>
    </source>
</evidence>
<evidence type="ECO:0000256" key="9">
    <source>
        <dbReference type="ARBA" id="ARBA00046039"/>
    </source>
</evidence>
<dbReference type="SMART" id="SM00199">
    <property type="entry name" value="SCY"/>
    <property type="match status" value="1"/>
</dbReference>
<accession>A0A7K9HCG0</accession>
<evidence type="ECO:0000259" key="11">
    <source>
        <dbReference type="SMART" id="SM00199"/>
    </source>
</evidence>
<keyword evidence="13" id="KW-1185">Reference proteome</keyword>
<dbReference type="Proteomes" id="UP000534107">
    <property type="component" value="Unassembled WGS sequence"/>
</dbReference>
<dbReference type="Gene3D" id="2.40.50.40">
    <property type="match status" value="1"/>
</dbReference>
<evidence type="ECO:0000256" key="6">
    <source>
        <dbReference type="ARBA" id="ARBA00022729"/>
    </source>
</evidence>
<protein>
    <recommendedName>
        <fullName evidence="10">C-C motif chemokine</fullName>
    </recommendedName>
</protein>
<keyword evidence="3 10" id="KW-0145">Chemotaxis</keyword>
<dbReference type="InterPro" id="IPR001811">
    <property type="entry name" value="Chemokine_IL8-like_dom"/>
</dbReference>
<comment type="function">
    <text evidence="9">Chemokine, which displays chemotactic activity for T lymphocytes, preferentially Th2 cells, but not monocytes or granulocytes. Therefore plays an important role in a wide range of inflammatory and immunological processes. Acts by binding to CCR4 at T-cell surface. Mediates GM-CSF/CSF2-driven pain and inflammation. In the brain, required to maintain the typical, highly branched morphology of hippocampal microglia under homeostatic conditions. May be important for the appropriate adaptation of microglial morphology and synaptic plasticity to acute lipopolysaccharide (LPS)-induced neuroinflammation. Plays a role in wound healing, mainly by inducing fibroblast migration into the wound.</text>
</comment>
<feature type="domain" description="Chemokine interleukin-8-like" evidence="11">
    <location>
        <begin position="5"/>
        <end position="63"/>
    </location>
</feature>
<keyword evidence="6" id="KW-0732">Signal</keyword>
<comment type="subcellular location">
    <subcellularLocation>
        <location evidence="1 10">Secreted</location>
    </subcellularLocation>
</comment>
<gene>
    <name evidence="12" type="primary">Ccl14</name>
    <name evidence="12" type="ORF">BUCCAP_R07083</name>
</gene>
<evidence type="ECO:0000256" key="4">
    <source>
        <dbReference type="ARBA" id="ARBA00022514"/>
    </source>
</evidence>
<feature type="non-terminal residue" evidence="12">
    <location>
        <position position="1"/>
    </location>
</feature>
<evidence type="ECO:0000256" key="1">
    <source>
        <dbReference type="ARBA" id="ARBA00004613"/>
    </source>
</evidence>
<evidence type="ECO:0000256" key="3">
    <source>
        <dbReference type="ARBA" id="ARBA00022500"/>
    </source>
</evidence>
<evidence type="ECO:0000256" key="7">
    <source>
        <dbReference type="ARBA" id="ARBA00023157"/>
    </source>
</evidence>
<dbReference type="GO" id="GO:0006954">
    <property type="term" value="P:inflammatory response"/>
    <property type="evidence" value="ECO:0007669"/>
    <property type="project" value="UniProtKB-KW"/>
</dbReference>
<organism evidence="12 13">
    <name type="scientific">Bucco capensis</name>
    <name type="common">collared puffbird</name>
    <dbReference type="NCBI Taxonomy" id="135168"/>
    <lineage>
        <taxon>Eukaryota</taxon>
        <taxon>Metazoa</taxon>
        <taxon>Chordata</taxon>
        <taxon>Craniata</taxon>
        <taxon>Vertebrata</taxon>
        <taxon>Euteleostomi</taxon>
        <taxon>Archelosauria</taxon>
        <taxon>Archosauria</taxon>
        <taxon>Dinosauria</taxon>
        <taxon>Saurischia</taxon>
        <taxon>Theropoda</taxon>
        <taxon>Coelurosauria</taxon>
        <taxon>Aves</taxon>
        <taxon>Neognathae</taxon>
        <taxon>Neoaves</taxon>
        <taxon>Telluraves</taxon>
        <taxon>Coraciimorphae</taxon>
        <taxon>Piciformes</taxon>
        <taxon>Bucconidae</taxon>
        <taxon>Bucco</taxon>
    </lineage>
</organism>
<evidence type="ECO:0000256" key="8">
    <source>
        <dbReference type="ARBA" id="ARBA00023198"/>
    </source>
</evidence>
<dbReference type="OrthoDB" id="9892424at2759"/>
<name>A0A7K9HCG0_9PICI</name>
<sequence length="63" mass="7283">APYAPSECCFKYVKNPLRLLNLKGFYSTPRECFYPAIVFETKNGSKVCANPEHTWAKKRVEQL</sequence>
<dbReference type="AlphaFoldDB" id="A0A7K9HCG0"/>
<evidence type="ECO:0000313" key="13">
    <source>
        <dbReference type="Proteomes" id="UP000534107"/>
    </source>
</evidence>
<keyword evidence="5 10" id="KW-0964">Secreted</keyword>
<dbReference type="InterPro" id="IPR039809">
    <property type="entry name" value="Chemokine_b/g/d"/>
</dbReference>
<dbReference type="PROSITE" id="PS00472">
    <property type="entry name" value="SMALL_CYTOKINES_CC"/>
    <property type="match status" value="1"/>
</dbReference>
<dbReference type="SUPFAM" id="SSF54117">
    <property type="entry name" value="Interleukin 8-like chemokines"/>
    <property type="match status" value="1"/>
</dbReference>
<comment type="caution">
    <text evidence="12">The sequence shown here is derived from an EMBL/GenBank/DDBJ whole genome shotgun (WGS) entry which is preliminary data.</text>
</comment>
<dbReference type="Pfam" id="PF00048">
    <property type="entry name" value="IL8"/>
    <property type="match status" value="1"/>
</dbReference>
<dbReference type="PANTHER" id="PTHR12015:SF111">
    <property type="entry name" value="C-C MOTIF CHEMOKINE 17"/>
    <property type="match status" value="1"/>
</dbReference>